<protein>
    <recommendedName>
        <fullName evidence="2">TROVE domain-containing protein</fullName>
    </recommendedName>
</protein>
<name>A0A2U8E2K8_9BACT</name>
<dbReference type="Proteomes" id="UP000244896">
    <property type="component" value="Chromosome"/>
</dbReference>
<proteinExistence type="predicted"/>
<dbReference type="GO" id="GO:0070034">
    <property type="term" value="F:telomerase RNA binding"/>
    <property type="evidence" value="ECO:0007669"/>
    <property type="project" value="TreeGrafter"/>
</dbReference>
<evidence type="ECO:0000313" key="3">
    <source>
        <dbReference type="EMBL" id="AWI08934.1"/>
    </source>
</evidence>
<feature type="region of interest" description="Disordered" evidence="1">
    <location>
        <begin position="1"/>
        <end position="20"/>
    </location>
</feature>
<feature type="domain" description="TROVE" evidence="2">
    <location>
        <begin position="44"/>
        <end position="344"/>
    </location>
</feature>
<dbReference type="AlphaFoldDB" id="A0A2U8E2K8"/>
<dbReference type="InterPro" id="IPR036465">
    <property type="entry name" value="vWFA_dom_sf"/>
</dbReference>
<dbReference type="PANTHER" id="PTHR44791:SF1">
    <property type="entry name" value="TELOMERASE PROTEIN COMPONENT 1"/>
    <property type="match status" value="1"/>
</dbReference>
<accession>A0A2U8E2K8</accession>
<dbReference type="InterPro" id="IPR037214">
    <property type="entry name" value="TROVE_dom_sf"/>
</dbReference>
<dbReference type="SUPFAM" id="SSF140864">
    <property type="entry name" value="TROVE domain-like"/>
    <property type="match status" value="1"/>
</dbReference>
<dbReference type="KEGG" id="elut:CKA38_06430"/>
<dbReference type="GO" id="GO:0000722">
    <property type="term" value="P:telomere maintenance via recombination"/>
    <property type="evidence" value="ECO:0007669"/>
    <property type="project" value="TreeGrafter"/>
</dbReference>
<reference evidence="3 4" key="1">
    <citation type="journal article" date="2018" name="Syst. Appl. Microbiol.">
        <title>Ereboglobus luteus gen. nov. sp. nov. from cockroach guts, and new insights into the oxygen relationship of the genera Opitutus and Didymococcus (Verrucomicrobia: Opitutaceae).</title>
        <authorList>
            <person name="Tegtmeier D."/>
            <person name="Belitz A."/>
            <person name="Radek R."/>
            <person name="Heimerl T."/>
            <person name="Brune A."/>
        </authorList>
    </citation>
    <scope>NUCLEOTIDE SEQUENCE [LARGE SCALE GENOMIC DNA]</scope>
    <source>
        <strain evidence="3 4">Ho45</strain>
    </source>
</reference>
<evidence type="ECO:0000313" key="4">
    <source>
        <dbReference type="Proteomes" id="UP000244896"/>
    </source>
</evidence>
<evidence type="ECO:0000259" key="2">
    <source>
        <dbReference type="PROSITE" id="PS50988"/>
    </source>
</evidence>
<dbReference type="Pfam" id="PF05731">
    <property type="entry name" value="TROVE"/>
    <property type="match status" value="2"/>
</dbReference>
<organism evidence="3 4">
    <name type="scientific">Ereboglobus luteus</name>
    <dbReference type="NCBI Taxonomy" id="1796921"/>
    <lineage>
        <taxon>Bacteria</taxon>
        <taxon>Pseudomonadati</taxon>
        <taxon>Verrucomicrobiota</taxon>
        <taxon>Opitutia</taxon>
        <taxon>Opitutales</taxon>
        <taxon>Opitutaceae</taxon>
        <taxon>Ereboglobus</taxon>
    </lineage>
</organism>
<evidence type="ECO:0000256" key="1">
    <source>
        <dbReference type="SAM" id="MobiDB-lite"/>
    </source>
</evidence>
<dbReference type="InterPro" id="IPR052652">
    <property type="entry name" value="Telomerase_Complex_Comp"/>
</dbReference>
<dbReference type="GO" id="GO:0003720">
    <property type="term" value="F:telomerase activity"/>
    <property type="evidence" value="ECO:0007669"/>
    <property type="project" value="TreeGrafter"/>
</dbReference>
<dbReference type="InterPro" id="IPR008858">
    <property type="entry name" value="TROVE_dom"/>
</dbReference>
<sequence>MLHYHTQPGAPGKPNNQERRPTIMAKFSKILSAARKTFIRAPDTVNHAGGAAYAQPAKLELVSTLVTSFLQDEFYRTEPQTVARIRELIAMLVATDPLFVAKAALYARHQHGMRSVSHLVAGEIARHVKGASWSKNFHDKIVRRPDDAIEILGYYLAAHGRPLPNSLKKGLGAALARFDEYQLAKYRRDHAAFKLVDAVNLVRPPATPAINALMRGRLAPATTWETRLTQAGAAAAAESPDNAEALAAAKADAWGSLVRERKLGYLALLRNARNILEHAPDAVGELCGQLADETAVRRSLVYPFQFLTALDALRKGNLAGTDRVMDALNQAVDHSLANVPRFEGATLVALDCSGSMAGHPQAIGSLFAAVLVKASGADLMLFSDDAQYHALNRRDTTLTAAKSIPFAAGGTDFNAIFQCANRAYDRVIVLSDMQGWIGGGAPLAALADYERAHNASPRIFSFDLNGYGTLQFPRERVYCLAGWSDRVFEIMQKLDHDPRALVREVEAVELG</sequence>
<dbReference type="PROSITE" id="PS50988">
    <property type="entry name" value="TROVE"/>
    <property type="match status" value="1"/>
</dbReference>
<dbReference type="EMBL" id="CP023004">
    <property type="protein sequence ID" value="AWI08934.1"/>
    <property type="molecule type" value="Genomic_DNA"/>
</dbReference>
<gene>
    <name evidence="3" type="ORF">CKA38_06430</name>
</gene>
<dbReference type="Gene3D" id="3.40.50.410">
    <property type="entry name" value="von Willebrand factor, type A domain"/>
    <property type="match status" value="1"/>
</dbReference>
<dbReference type="OrthoDB" id="208855at2"/>
<keyword evidence="4" id="KW-1185">Reference proteome</keyword>
<dbReference type="SUPFAM" id="SSF53300">
    <property type="entry name" value="vWA-like"/>
    <property type="match status" value="1"/>
</dbReference>
<dbReference type="PANTHER" id="PTHR44791">
    <property type="entry name" value="TELOMERASE PROTEIN COMPONENT 1 TEP1"/>
    <property type="match status" value="1"/>
</dbReference>